<dbReference type="InterPro" id="IPR025695">
    <property type="entry name" value="DoxX-like"/>
</dbReference>
<keyword evidence="1" id="KW-1133">Transmembrane helix</keyword>
<dbReference type="PANTHER" id="PTHR12126:SF11">
    <property type="entry name" value="NADH DEHYDROGENASE [UBIQUINONE] 1 ALPHA SUBCOMPLEX SUBUNIT 9, MITOCHONDRIAL"/>
    <property type="match status" value="1"/>
</dbReference>
<feature type="domain" description="NAD(P)-binding" evidence="2">
    <location>
        <begin position="7"/>
        <end position="152"/>
    </location>
</feature>
<dbReference type="SUPFAM" id="SSF51735">
    <property type="entry name" value="NAD(P)-binding Rossmann-fold domains"/>
    <property type="match status" value="1"/>
</dbReference>
<dbReference type="KEGG" id="cfon:HZU75_08930"/>
<name>A0A7D5ZEK0_9NEIS</name>
<organism evidence="3 4">
    <name type="scientific">Chitinibacter fontanus</name>
    <dbReference type="NCBI Taxonomy" id="1737446"/>
    <lineage>
        <taxon>Bacteria</taxon>
        <taxon>Pseudomonadati</taxon>
        <taxon>Pseudomonadota</taxon>
        <taxon>Betaproteobacteria</taxon>
        <taxon>Neisseriales</taxon>
        <taxon>Chitinibacteraceae</taxon>
        <taxon>Chitinibacter</taxon>
    </lineage>
</organism>
<dbReference type="GO" id="GO:0044877">
    <property type="term" value="F:protein-containing complex binding"/>
    <property type="evidence" value="ECO:0007669"/>
    <property type="project" value="TreeGrafter"/>
</dbReference>
<dbReference type="RefSeq" id="WP_180305754.1">
    <property type="nucleotide sequence ID" value="NZ_CP058952.1"/>
</dbReference>
<feature type="transmembrane region" description="Helical" evidence="1">
    <location>
        <begin position="302"/>
        <end position="328"/>
    </location>
</feature>
<evidence type="ECO:0000313" key="3">
    <source>
        <dbReference type="EMBL" id="QLI81644.1"/>
    </source>
</evidence>
<dbReference type="PANTHER" id="PTHR12126">
    <property type="entry name" value="NADH-UBIQUINONE OXIDOREDUCTASE 39 KDA SUBUNIT-RELATED"/>
    <property type="match status" value="1"/>
</dbReference>
<keyword evidence="4" id="KW-1185">Reference proteome</keyword>
<keyword evidence="1" id="KW-0812">Transmembrane</keyword>
<accession>A0A7D5ZEK0</accession>
<dbReference type="Pfam" id="PF13460">
    <property type="entry name" value="NAD_binding_10"/>
    <property type="match status" value="1"/>
</dbReference>
<protein>
    <submittedName>
        <fullName evidence="3">SDR family oxidoreductase</fullName>
    </submittedName>
</protein>
<reference evidence="3 4" key="1">
    <citation type="journal article" date="2016" name="Int. J. Syst. Evol. Microbiol.">
        <title>Chitinibacter fontanus sp. nov., isolated from a spring.</title>
        <authorList>
            <person name="Sheu S.Y."/>
            <person name="Li Y.S."/>
            <person name="Young C.C."/>
            <person name="Chen W.M."/>
        </authorList>
    </citation>
    <scope>NUCLEOTIDE SEQUENCE [LARGE SCALE GENOMIC DNA]</scope>
    <source>
        <strain evidence="3 4">STM-7</strain>
    </source>
</reference>
<dbReference type="Pfam" id="PF13781">
    <property type="entry name" value="DoxX_3"/>
    <property type="match status" value="1"/>
</dbReference>
<dbReference type="Gene3D" id="3.40.50.720">
    <property type="entry name" value="NAD(P)-binding Rossmann-like Domain"/>
    <property type="match status" value="1"/>
</dbReference>
<dbReference type="AlphaFoldDB" id="A0A7D5ZEK0"/>
<evidence type="ECO:0000313" key="4">
    <source>
        <dbReference type="Proteomes" id="UP000510822"/>
    </source>
</evidence>
<dbReference type="EMBL" id="CP058952">
    <property type="protein sequence ID" value="QLI81644.1"/>
    <property type="molecule type" value="Genomic_DNA"/>
</dbReference>
<feature type="transmembrane region" description="Helical" evidence="1">
    <location>
        <begin position="348"/>
        <end position="369"/>
    </location>
</feature>
<evidence type="ECO:0000256" key="1">
    <source>
        <dbReference type="SAM" id="Phobius"/>
    </source>
</evidence>
<dbReference type="InterPro" id="IPR016040">
    <property type="entry name" value="NAD(P)-bd_dom"/>
</dbReference>
<evidence type="ECO:0000259" key="2">
    <source>
        <dbReference type="Pfam" id="PF13460"/>
    </source>
</evidence>
<dbReference type="InterPro" id="IPR036291">
    <property type="entry name" value="NAD(P)-bd_dom_sf"/>
</dbReference>
<dbReference type="InterPro" id="IPR051207">
    <property type="entry name" value="ComplexI_NDUFA9_subunit"/>
</dbReference>
<feature type="transmembrane region" description="Helical" evidence="1">
    <location>
        <begin position="376"/>
        <end position="395"/>
    </location>
</feature>
<proteinExistence type="predicted"/>
<gene>
    <name evidence="3" type="ORF">HZU75_08930</name>
</gene>
<keyword evidence="1" id="KW-0472">Membrane</keyword>
<dbReference type="Proteomes" id="UP000510822">
    <property type="component" value="Chromosome"/>
</dbReference>
<sequence length="423" mass="46304">MKILILGASGLVGSALLKNMLDMGYSVRAIARHASGLDTMVEYIQADLSQWVNSRDWDAVLTDVEIVINAVGIFSQQAQQSFAALHEAMPRALFAACERSSRQGGVRRVIQISALGADIHAATEYWRSKAAADAALCASQLDWAIVRPSLIYAPNGRSCQQFLQMATWPVLPDLHLSAAIQPVHLDDVVAAILGLLTAPAPVRQVLELVGPQPYSVVQWLAALRAALGLPVTKHLRVSAWMQDITCYIGQYIPNSLLSPASLCMLRSGNIGSCAAMIKVVGREPKPALPEPSDYGLRQRSQLAWLLPLLRSSVALVWLLTAAICWWAWPHEQSLHLLAQVGIPPAWQYPLFISAVAVDVLFGVACLLNWRWWRAQALLIMGYSAVIAIALPEFLWHPFGPVLKNLPILALCLLLDQCDQARRG</sequence>